<keyword evidence="6" id="KW-1185">Reference proteome</keyword>
<feature type="region of interest" description="Disordered" evidence="3">
    <location>
        <begin position="1"/>
        <end position="38"/>
    </location>
</feature>
<keyword evidence="2" id="KW-0539">Nucleus</keyword>
<accession>A0AAD5BJP1</accession>
<dbReference type="InterPro" id="IPR009072">
    <property type="entry name" value="Histone-fold"/>
</dbReference>
<dbReference type="GO" id="GO:0046982">
    <property type="term" value="F:protein heterodimerization activity"/>
    <property type="evidence" value="ECO:0007669"/>
    <property type="project" value="InterPro"/>
</dbReference>
<gene>
    <name evidence="5" type="ORF">KGF57_000390</name>
</gene>
<dbReference type="GO" id="GO:0008623">
    <property type="term" value="C:CHRAC"/>
    <property type="evidence" value="ECO:0007669"/>
    <property type="project" value="TreeGrafter"/>
</dbReference>
<evidence type="ECO:0000313" key="5">
    <source>
        <dbReference type="EMBL" id="KAI5967447.1"/>
    </source>
</evidence>
<dbReference type="EMBL" id="JAIHNG010000029">
    <property type="protein sequence ID" value="KAI5967447.1"/>
    <property type="molecule type" value="Genomic_DNA"/>
</dbReference>
<dbReference type="SUPFAM" id="SSF47113">
    <property type="entry name" value="Histone-fold"/>
    <property type="match status" value="1"/>
</dbReference>
<comment type="subcellular location">
    <subcellularLocation>
        <location evidence="1">Nucleus</location>
    </subcellularLocation>
</comment>
<evidence type="ECO:0000313" key="6">
    <source>
        <dbReference type="Proteomes" id="UP001204833"/>
    </source>
</evidence>
<evidence type="ECO:0000256" key="3">
    <source>
        <dbReference type="SAM" id="MobiDB-lite"/>
    </source>
</evidence>
<feature type="domain" description="Transcription factor CBF/NF-Y/archaeal histone" evidence="4">
    <location>
        <begin position="37"/>
        <end position="101"/>
    </location>
</feature>
<dbReference type="PANTHER" id="PTHR10252:SF151">
    <property type="entry name" value="DNA POLYMERASE EPSILON NONCATALYTIC SUBUNIT"/>
    <property type="match status" value="1"/>
</dbReference>
<dbReference type="AlphaFoldDB" id="A0AAD5BJP1"/>
<feature type="region of interest" description="Disordered" evidence="3">
    <location>
        <begin position="136"/>
        <end position="165"/>
    </location>
</feature>
<dbReference type="Proteomes" id="UP001204833">
    <property type="component" value="Unassembled WGS sequence"/>
</dbReference>
<sequence length="208" mass="22765">MDDHTAEVDVITPQSATPENRVPSTPQESADSESQQMSLPLSKIKKIFKMDPDYLGASQGAVYATGLATELFVQYFVEQASLMAKVDKRKKIQYKDFANAVASHDALNFLSDTIPKTHAIGDLIQKKKVNTLDSIHPMKDKEDNHKSSKAPTNVATKPDPILPKGQQILNFGVAPRSEAPVKKAGINDLVSSQNDSDVAESQDVEMKE</sequence>
<feature type="compositionally biased region" description="Basic and acidic residues" evidence="3">
    <location>
        <begin position="136"/>
        <end position="146"/>
    </location>
</feature>
<feature type="region of interest" description="Disordered" evidence="3">
    <location>
        <begin position="184"/>
        <end position="208"/>
    </location>
</feature>
<proteinExistence type="predicted"/>
<dbReference type="InterPro" id="IPR050568">
    <property type="entry name" value="Transcr_DNA_Rep_Reg"/>
</dbReference>
<protein>
    <submittedName>
        <fullName evidence="5">DPB3</fullName>
    </submittedName>
</protein>
<dbReference type="GO" id="GO:0006261">
    <property type="term" value="P:DNA-templated DNA replication"/>
    <property type="evidence" value="ECO:0007669"/>
    <property type="project" value="TreeGrafter"/>
</dbReference>
<feature type="compositionally biased region" description="Acidic residues" evidence="3">
    <location>
        <begin position="197"/>
        <end position="208"/>
    </location>
</feature>
<feature type="compositionally biased region" description="Polar residues" evidence="3">
    <location>
        <begin position="12"/>
        <end position="38"/>
    </location>
</feature>
<comment type="caution">
    <text evidence="5">The sequence shown here is derived from an EMBL/GenBank/DDBJ whole genome shotgun (WGS) entry which is preliminary data.</text>
</comment>
<organism evidence="5 6">
    <name type="scientific">Candida theae</name>
    <dbReference type="NCBI Taxonomy" id="1198502"/>
    <lineage>
        <taxon>Eukaryota</taxon>
        <taxon>Fungi</taxon>
        <taxon>Dikarya</taxon>
        <taxon>Ascomycota</taxon>
        <taxon>Saccharomycotina</taxon>
        <taxon>Pichiomycetes</taxon>
        <taxon>Debaryomycetaceae</taxon>
        <taxon>Candida/Lodderomyces clade</taxon>
        <taxon>Candida</taxon>
    </lineage>
</organism>
<dbReference type="Pfam" id="PF00808">
    <property type="entry name" value="CBFD_NFYB_HMF"/>
    <property type="match status" value="1"/>
</dbReference>
<evidence type="ECO:0000259" key="4">
    <source>
        <dbReference type="Pfam" id="PF00808"/>
    </source>
</evidence>
<name>A0AAD5BJP1_9ASCO</name>
<dbReference type="InterPro" id="IPR003958">
    <property type="entry name" value="CBFA_NFYB_domain"/>
</dbReference>
<reference evidence="5 6" key="1">
    <citation type="journal article" date="2022" name="DNA Res.">
        <title>Genome analysis of five recently described species of the CUG-Ser clade uncovers Candida theae as a new hybrid lineage with pathogenic potential in the Candida parapsilosis species complex.</title>
        <authorList>
            <person name="Mixao V."/>
            <person name="Del Olmo V."/>
            <person name="Hegedusova E."/>
            <person name="Saus E."/>
            <person name="Pryszcz L."/>
            <person name="Cillingova A."/>
            <person name="Nosek J."/>
            <person name="Gabaldon T."/>
        </authorList>
    </citation>
    <scope>NUCLEOTIDE SEQUENCE [LARGE SCALE GENOMIC DNA]</scope>
    <source>
        <strain evidence="5 6">CBS 12239</strain>
    </source>
</reference>
<dbReference type="Gene3D" id="1.10.20.10">
    <property type="entry name" value="Histone, subunit A"/>
    <property type="match status" value="1"/>
</dbReference>
<dbReference type="CDD" id="cd23645">
    <property type="entry name" value="HFD_Dpb3-like"/>
    <property type="match status" value="1"/>
</dbReference>
<dbReference type="PANTHER" id="PTHR10252">
    <property type="entry name" value="HISTONE-LIKE TRANSCRIPTION FACTOR CCAAT-RELATED"/>
    <property type="match status" value="1"/>
</dbReference>
<dbReference type="GeneID" id="76148450"/>
<dbReference type="RefSeq" id="XP_051611108.1">
    <property type="nucleotide sequence ID" value="XM_051753364.1"/>
</dbReference>
<evidence type="ECO:0000256" key="2">
    <source>
        <dbReference type="ARBA" id="ARBA00023242"/>
    </source>
</evidence>
<evidence type="ECO:0000256" key="1">
    <source>
        <dbReference type="ARBA" id="ARBA00004123"/>
    </source>
</evidence>